<dbReference type="InterPro" id="IPR013780">
    <property type="entry name" value="Glyco_hydro_b"/>
</dbReference>
<dbReference type="PANTHER" id="PTHR43447">
    <property type="entry name" value="ALPHA-AMYLASE"/>
    <property type="match status" value="1"/>
</dbReference>
<dbReference type="InterPro" id="IPR017853">
    <property type="entry name" value="GH"/>
</dbReference>
<proteinExistence type="predicted"/>
<feature type="domain" description="Glycosyl hydrolase family 13 catalytic" evidence="1">
    <location>
        <begin position="26"/>
        <end position="362"/>
    </location>
</feature>
<dbReference type="SUPFAM" id="SSF51445">
    <property type="entry name" value="(Trans)glycosidases"/>
    <property type="match status" value="1"/>
</dbReference>
<dbReference type="Gene3D" id="3.20.20.80">
    <property type="entry name" value="Glycosidases"/>
    <property type="match status" value="1"/>
</dbReference>
<dbReference type="AlphaFoldDB" id="A0A7S9D7H7"/>
<dbReference type="SMART" id="SM00642">
    <property type="entry name" value="Aamy"/>
    <property type="match status" value="1"/>
</dbReference>
<keyword evidence="3" id="KW-1185">Reference proteome</keyword>
<dbReference type="GO" id="GO:0005975">
    <property type="term" value="P:carbohydrate metabolic process"/>
    <property type="evidence" value="ECO:0007669"/>
    <property type="project" value="InterPro"/>
</dbReference>
<dbReference type="RefSeq" id="WP_195802167.1">
    <property type="nucleotide sequence ID" value="NZ_CP061379.1"/>
</dbReference>
<sequence>MGVALLAWGRFFGPRGERVTVPAPVDGHGAPWLLDFLATHLRALRNVGFTAIQLPPTSKAQGGAGPGCDGYGVFDPRDIGSKNQQNSLATRYGPKASLTRLVAVAHACDIDVYLDLVLHQRIGENGGPGVFRYLGADGHTLNGRRTTAPGWFRGVPPDNLPDDDVPSPPDDFPFGRELSYQHCRPPRVTIEDALDFGEWVFRTTGADGARFDDVKGTWAPFVREFMTHGIMASKFFYSEFFDGNRAILNGWATQSPLSGRSLVADFPMHWALQSACDGGSARVLDGAGYTSWRPDLTCTFVDNPDTDTSPGQQVISNKLLAYAFLLSIEGYPFVYGKDYFPPSVWPGAYGLKRWIDNLIWVHEHLANGPTSTRFLDDKVVVLERAGTPGLLTALNFDTMNARPISCQTAFGANVQLHDYTGHHDDIRTDGNGVASFTIPSNAFSKGQSYLCFSRAGLNFASVRHARHTTQTILGAADLDTPPATNAEMETGRIWVEQGSKITLRVGLDRHGVPADGALKVTVTDAQRHGVVEALCSDDHVSAEGTAGAAGEYHIRVAGRQLPDHGAAFSIDVTYLAPQIV</sequence>
<protein>
    <recommendedName>
        <fullName evidence="1">Glycosyl hydrolase family 13 catalytic domain-containing protein</fullName>
    </recommendedName>
</protein>
<dbReference type="KEGG" id="bcou:IC761_04915"/>
<reference evidence="2 3" key="1">
    <citation type="submission" date="2020-09" db="EMBL/GenBank/DDBJ databases">
        <title>Complete genomes of bradyrhizobia occurring on native shrubby legumes in Australia.</title>
        <authorList>
            <person name="Lafay B."/>
        </authorList>
    </citation>
    <scope>NUCLEOTIDE SEQUENCE [LARGE SCALE GENOMIC DNA]</scope>
    <source>
        <strain evidence="2 3">BDV5040</strain>
    </source>
</reference>
<evidence type="ECO:0000259" key="1">
    <source>
        <dbReference type="SMART" id="SM00642"/>
    </source>
</evidence>
<organism evidence="2 3">
    <name type="scientific">Bradyrhizobium commune</name>
    <dbReference type="NCBI Taxonomy" id="83627"/>
    <lineage>
        <taxon>Bacteria</taxon>
        <taxon>Pseudomonadati</taxon>
        <taxon>Pseudomonadota</taxon>
        <taxon>Alphaproteobacteria</taxon>
        <taxon>Hyphomicrobiales</taxon>
        <taxon>Nitrobacteraceae</taxon>
        <taxon>Bradyrhizobium</taxon>
    </lineage>
</organism>
<accession>A0A7S9D7H7</accession>
<dbReference type="InterPro" id="IPR006047">
    <property type="entry name" value="GH13_cat_dom"/>
</dbReference>
<name>A0A7S9D7H7_9BRAD</name>
<evidence type="ECO:0000313" key="2">
    <source>
        <dbReference type="EMBL" id="QPF92632.1"/>
    </source>
</evidence>
<dbReference type="Gene3D" id="2.60.40.1180">
    <property type="entry name" value="Golgi alpha-mannosidase II"/>
    <property type="match status" value="1"/>
</dbReference>
<dbReference type="EMBL" id="CP061379">
    <property type="protein sequence ID" value="QPF92632.1"/>
    <property type="molecule type" value="Genomic_DNA"/>
</dbReference>
<gene>
    <name evidence="2" type="ORF">IC761_04915</name>
</gene>
<dbReference type="Proteomes" id="UP000594621">
    <property type="component" value="Chromosome"/>
</dbReference>
<evidence type="ECO:0000313" key="3">
    <source>
        <dbReference type="Proteomes" id="UP000594621"/>
    </source>
</evidence>